<comment type="caution">
    <text evidence="1">The sequence shown here is derived from an EMBL/GenBank/DDBJ whole genome shotgun (WGS) entry which is preliminary data.</text>
</comment>
<feature type="non-terminal residue" evidence="1">
    <location>
        <position position="23"/>
    </location>
</feature>
<gene>
    <name evidence="1" type="ORF">EZS27_020108</name>
</gene>
<accession>A0A5J4RBS7</accession>
<dbReference type="AlphaFoldDB" id="A0A5J4RBS7"/>
<proteinExistence type="predicted"/>
<dbReference type="EMBL" id="SNRY01001393">
    <property type="protein sequence ID" value="KAA6331268.1"/>
    <property type="molecule type" value="Genomic_DNA"/>
</dbReference>
<organism evidence="1">
    <name type="scientific">termite gut metagenome</name>
    <dbReference type="NCBI Taxonomy" id="433724"/>
    <lineage>
        <taxon>unclassified sequences</taxon>
        <taxon>metagenomes</taxon>
        <taxon>organismal metagenomes</taxon>
    </lineage>
</organism>
<reference evidence="1" key="1">
    <citation type="submission" date="2019-03" db="EMBL/GenBank/DDBJ databases">
        <title>Single cell metagenomics reveals metabolic interactions within the superorganism composed of flagellate Streblomastix strix and complex community of Bacteroidetes bacteria on its surface.</title>
        <authorList>
            <person name="Treitli S.C."/>
            <person name="Kolisko M."/>
            <person name="Husnik F."/>
            <person name="Keeling P."/>
            <person name="Hampl V."/>
        </authorList>
    </citation>
    <scope>NUCLEOTIDE SEQUENCE</scope>
    <source>
        <strain evidence="1">STM</strain>
    </source>
</reference>
<evidence type="ECO:0000313" key="1">
    <source>
        <dbReference type="EMBL" id="KAA6331268.1"/>
    </source>
</evidence>
<protein>
    <submittedName>
        <fullName evidence="1">Uncharacterized protein</fullName>
    </submittedName>
</protein>
<sequence>MTKKSPTLDQVSGQVYVVNETTK</sequence>
<name>A0A5J4RBS7_9ZZZZ</name>